<reference evidence="2 3" key="1">
    <citation type="submission" date="2013-02" db="EMBL/GenBank/DDBJ databases">
        <title>The Genome Sequence of Plasmodium inui San Antonio 1.</title>
        <authorList>
            <consortium name="The Broad Institute Genome Sequencing Platform"/>
            <consortium name="The Broad Institute Genome Sequencing Center for Infectious Disease"/>
            <person name="Neafsey D."/>
            <person name="Cheeseman I."/>
            <person name="Volkman S."/>
            <person name="Adams J."/>
            <person name="Walker B."/>
            <person name="Young S.K."/>
            <person name="Zeng Q."/>
            <person name="Gargeya S."/>
            <person name="Fitzgerald M."/>
            <person name="Haas B."/>
            <person name="Abouelleil A."/>
            <person name="Alvarado L."/>
            <person name="Arachchi H.M."/>
            <person name="Berlin A.M."/>
            <person name="Chapman S.B."/>
            <person name="Dewar J."/>
            <person name="Goldberg J."/>
            <person name="Griggs A."/>
            <person name="Gujja S."/>
            <person name="Hansen M."/>
            <person name="Howarth C."/>
            <person name="Imamovic A."/>
            <person name="Larimer J."/>
            <person name="McCowan C."/>
            <person name="Murphy C."/>
            <person name="Neiman D."/>
            <person name="Pearson M."/>
            <person name="Priest M."/>
            <person name="Roberts A."/>
            <person name="Saif S."/>
            <person name="Shea T."/>
            <person name="Sisk P."/>
            <person name="Sykes S."/>
            <person name="Wortman J."/>
            <person name="Nusbaum C."/>
            <person name="Birren B."/>
        </authorList>
    </citation>
    <scope>NUCLEOTIDE SEQUENCE [LARGE SCALE GENOMIC DNA]</scope>
    <source>
        <strain evidence="2 3">San Antonio 1</strain>
    </source>
</reference>
<feature type="region of interest" description="Disordered" evidence="1">
    <location>
        <begin position="35"/>
        <end position="89"/>
    </location>
</feature>
<feature type="compositionally biased region" description="Low complexity" evidence="1">
    <location>
        <begin position="802"/>
        <end position="819"/>
    </location>
</feature>
<name>W7AAR9_9APIC</name>
<feature type="region of interest" description="Disordered" evidence="1">
    <location>
        <begin position="1145"/>
        <end position="1176"/>
    </location>
</feature>
<proteinExistence type="predicted"/>
<accession>W7AAR9</accession>
<dbReference type="OrthoDB" id="372061at2759"/>
<sequence length="1209" mass="138511">MISSRKVFLKIERELTIFRQLKRLKRIDTETRRLQGNGEGTLEGSSAHNRHKDSKVYLTSSKIRKDSPRVSGSNAKGKRDSSWEDNTANYTHIRAKNDGRNLTSHYEGQHYNSKILPSRLQHVTDSSPPSGSRSRWPNPRSNQSGSAPPHGNGTPNLYINKLHDYLDIAQKSENEKIKINKILNRLRNENLTIHAILEVLKSLCTILLKRTPHHLDNLIPLDYLNTKNAVKKYNSYFEEYFTHVERYIQNYICLINERDIFDLFKYMYYLNYALHLEVTELLLEKFYLHMDKLDNLKTVQIFYIIQSFYKHFYSKEVDSYLTLTVDDKISATYNDDLVRRKTNYWSHPSQDNKYTFGHLFDVNSSKWALGSNTNGLPFQSGSEKGKDNFLGGEAPLWSGHLNGDYNDGEAGNYVPSNEEATNRRRIGESAFFKSPGRGNPMEVAASIRRQEFGESSKDTYDPITERRTKIQGDEILTIFKYIENFHHKMNFYYTDKVVTFLKKNRNELSTDTLLCVANIYLNGADEIMSRSLTQALHHRVDHMNEEQLVRLADYLKRAKNVESIIMEGSTMEGLIVGDKKDGNQGIPLVSKILHKMKKDSELITPNNIAAVYLDMHEIVSKLLLSSVNITYGKDDPPVKQAKKKGGHEDTSEEVTPETLAERKNFTTMGDIPIGDNKKGSVIMTGNVSEKNALTQEVIKFCDNYVNSISHFPSVLSLYLLYIKNDAIKHKTLQAFEKKIKMNKHKLTQENISNIILSLSIYPYHTTQMFTYLENVIGEKLISARGRSGGGADEGGVMRSEEGATGESTTGLSTTGEGATEEATTLQSDANYANHSMHVDANYLIDISLAFGIAGRKNLNLWKFIDVRKIVLTCNKKLLLYLSYSFLLTNYVCPVSWFFLIKRIVDDVTAFNKKQYELLYEILKCAIMFNYIDLNNFSSENSFGYVNRWRRSQSPEDTSFRSYTNKNTTPASQFLKTFQYLLNASYFHYKMKLINNQYTSKVPYEEVFNYLKLKYEKNVEFKQLYIMPYLLTDYNVIIDPLPTTPIHRCSGYIMGEIQLKHKVFQCDNYVVLSFYDGMWDEFLKAPHGGGELAYDIKALAEHFRTHTESHLKIRINKAATVRAGLALHRGGTSAISGNHPSGGAITPFALDSKARGRGPPPGVNYLKYTKKDSPQEQRNRYLTHKPNSMTSNQDHNKYLKIKTKMVRKGA</sequence>
<evidence type="ECO:0000256" key="1">
    <source>
        <dbReference type="SAM" id="MobiDB-lite"/>
    </source>
</evidence>
<protein>
    <submittedName>
        <fullName evidence="2">Uncharacterized protein</fullName>
    </submittedName>
</protein>
<organism evidence="2 3">
    <name type="scientific">Plasmodium inui San Antonio 1</name>
    <dbReference type="NCBI Taxonomy" id="1237626"/>
    <lineage>
        <taxon>Eukaryota</taxon>
        <taxon>Sar</taxon>
        <taxon>Alveolata</taxon>
        <taxon>Apicomplexa</taxon>
        <taxon>Aconoidasida</taxon>
        <taxon>Haemosporida</taxon>
        <taxon>Plasmodiidae</taxon>
        <taxon>Plasmodium</taxon>
        <taxon>Plasmodium (Plasmodium)</taxon>
    </lineage>
</organism>
<keyword evidence="3" id="KW-1185">Reference proteome</keyword>
<dbReference type="GeneID" id="20035787"/>
<evidence type="ECO:0000313" key="2">
    <source>
        <dbReference type="EMBL" id="EUD68825.1"/>
    </source>
</evidence>
<dbReference type="Proteomes" id="UP000030640">
    <property type="component" value="Unassembled WGS sequence"/>
</dbReference>
<evidence type="ECO:0000313" key="3">
    <source>
        <dbReference type="Proteomes" id="UP000030640"/>
    </source>
</evidence>
<feature type="compositionally biased region" description="Low complexity" evidence="1">
    <location>
        <begin position="126"/>
        <end position="144"/>
    </location>
</feature>
<dbReference type="AlphaFoldDB" id="W7AAR9"/>
<dbReference type="VEuPathDB" id="PlasmoDB:C922_00513"/>
<dbReference type="EMBL" id="KI965461">
    <property type="protein sequence ID" value="EUD68825.1"/>
    <property type="molecule type" value="Genomic_DNA"/>
</dbReference>
<gene>
    <name evidence="2" type="ORF">C922_00513</name>
</gene>
<feature type="region of interest" description="Disordered" evidence="1">
    <location>
        <begin position="635"/>
        <end position="656"/>
    </location>
</feature>
<feature type="region of interest" description="Disordered" evidence="1">
    <location>
        <begin position="112"/>
        <end position="156"/>
    </location>
</feature>
<dbReference type="RefSeq" id="XP_008814351.1">
    <property type="nucleotide sequence ID" value="XM_008816129.1"/>
</dbReference>
<feature type="region of interest" description="Disordered" evidence="1">
    <location>
        <begin position="786"/>
        <end position="819"/>
    </location>
</feature>